<feature type="domain" description="Aminoglycoside phosphotransferase" evidence="1">
    <location>
        <begin position="18"/>
        <end position="217"/>
    </location>
</feature>
<dbReference type="EMBL" id="BLIN01000005">
    <property type="protein sequence ID" value="GFE11522.1"/>
    <property type="molecule type" value="Genomic_DNA"/>
</dbReference>
<proteinExistence type="predicted"/>
<name>A0A640SLA3_9ACTN</name>
<dbReference type="PANTHER" id="PTHR21310">
    <property type="entry name" value="AMINOGLYCOSIDE PHOSPHOTRANSFERASE-RELATED-RELATED"/>
    <property type="match status" value="1"/>
</dbReference>
<protein>
    <recommendedName>
        <fullName evidence="1">Aminoglycoside phosphotransferase domain-containing protein</fullName>
    </recommendedName>
</protein>
<accession>A0A640SLA3</accession>
<dbReference type="InterPro" id="IPR002575">
    <property type="entry name" value="Aminoglycoside_PTrfase"/>
</dbReference>
<dbReference type="RefSeq" id="WP_159482137.1">
    <property type="nucleotide sequence ID" value="NZ_BAAATH010000001.1"/>
</dbReference>
<organism evidence="2 3">
    <name type="scientific">Streptomyces caniferus</name>
    <dbReference type="NCBI Taxonomy" id="285557"/>
    <lineage>
        <taxon>Bacteria</taxon>
        <taxon>Bacillati</taxon>
        <taxon>Actinomycetota</taxon>
        <taxon>Actinomycetes</taxon>
        <taxon>Kitasatosporales</taxon>
        <taxon>Streptomycetaceae</taxon>
        <taxon>Streptomyces</taxon>
    </lineage>
</organism>
<evidence type="ECO:0000313" key="3">
    <source>
        <dbReference type="Proteomes" id="UP000435837"/>
    </source>
</evidence>
<evidence type="ECO:0000313" key="2">
    <source>
        <dbReference type="EMBL" id="GFE11522.1"/>
    </source>
</evidence>
<dbReference type="Pfam" id="PF01636">
    <property type="entry name" value="APH"/>
    <property type="match status" value="1"/>
</dbReference>
<dbReference type="AlphaFoldDB" id="A0A640SLA3"/>
<dbReference type="SUPFAM" id="SSF56112">
    <property type="entry name" value="Protein kinase-like (PK-like)"/>
    <property type="match status" value="1"/>
</dbReference>
<sequence>MSPDSAMDGIDGRVPPSAREITTGQTNRVWSVEGPTPYILKHYGDPSRAANEAAALRLLAGHRAPAPQLLAASSGSSTPPWTAQAALHAKPVHLDRLLADLAEPLAAIHRIPGTHFGRLAGARQNHSWTDYLHDRLRVYAAAAPALPAVAGRLHHEVDASDNAIQPVLLHHDLQPGHLLCGPAGSRLLIDWELAIFGDHRSDLARLAVRLDLDDPTPVLPLVSGADATAEGRLHLYWRIHLLADAALSTDRAVRERAAGRLLGPSVR</sequence>
<dbReference type="InterPro" id="IPR051678">
    <property type="entry name" value="AGP_Transferase"/>
</dbReference>
<dbReference type="InterPro" id="IPR011009">
    <property type="entry name" value="Kinase-like_dom_sf"/>
</dbReference>
<dbReference type="GeneID" id="96637274"/>
<reference evidence="2 3" key="1">
    <citation type="submission" date="2019-12" db="EMBL/GenBank/DDBJ databases">
        <title>Whole genome shotgun sequence of Streptomyces caniferus NBRC 15389.</title>
        <authorList>
            <person name="Ichikawa N."/>
            <person name="Kimura A."/>
            <person name="Kitahashi Y."/>
            <person name="Komaki H."/>
            <person name="Tamura T."/>
        </authorList>
    </citation>
    <scope>NUCLEOTIDE SEQUENCE [LARGE SCALE GENOMIC DNA]</scope>
    <source>
        <strain evidence="2 3">NBRC 15389</strain>
    </source>
</reference>
<gene>
    <name evidence="2" type="ORF">Scani_77900</name>
</gene>
<evidence type="ECO:0000259" key="1">
    <source>
        <dbReference type="Pfam" id="PF01636"/>
    </source>
</evidence>
<comment type="caution">
    <text evidence="2">The sequence shown here is derived from an EMBL/GenBank/DDBJ whole genome shotgun (WGS) entry which is preliminary data.</text>
</comment>
<dbReference type="OrthoDB" id="3806873at2"/>
<dbReference type="Gene3D" id="3.90.1200.10">
    <property type="match status" value="1"/>
</dbReference>
<dbReference type="Proteomes" id="UP000435837">
    <property type="component" value="Unassembled WGS sequence"/>
</dbReference>